<accession>A0AAJ4RCL4</accession>
<organism evidence="3 4">
    <name type="scientific">Caminibacter pacificus</name>
    <dbReference type="NCBI Taxonomy" id="1424653"/>
    <lineage>
        <taxon>Bacteria</taxon>
        <taxon>Pseudomonadati</taxon>
        <taxon>Campylobacterota</taxon>
        <taxon>Epsilonproteobacteria</taxon>
        <taxon>Nautiliales</taxon>
        <taxon>Nautiliaceae</taxon>
        <taxon>Caminibacter</taxon>
    </lineage>
</organism>
<reference evidence="2" key="3">
    <citation type="submission" date="2019-06" db="EMBL/GenBank/DDBJ databases">
        <title>A comparative analysis of the Nautiliaceae.</title>
        <authorList>
            <person name="Grosche A."/>
            <person name="Smedile F."/>
            <person name="Vetriani C."/>
        </authorList>
    </citation>
    <scope>NUCLEOTIDE SEQUENCE</scope>
    <source>
        <strain evidence="2">TB6</strain>
    </source>
</reference>
<evidence type="ECO:0000313" key="3">
    <source>
        <dbReference type="EMBL" id="ROR39946.1"/>
    </source>
</evidence>
<evidence type="ECO:0008006" key="6">
    <source>
        <dbReference type="Google" id="ProtNLM"/>
    </source>
</evidence>
<sequence>MKKLIIFLTALFLYAGNLINVNFFPHDNKNVDILLSLDSKYDGKVIKLSNTEYYLSNIFTTKIVSKSFDNSFLKKVEVLPYKDGVKIKIFPIAKFTTSVALTPDGYGIRFRISNATPQKNEVQALMAQNPDKSIDLTSYFIGLAILIILAIILYLMKKRMPKLPSKDMKMAVVLQKPIDAKNKVVLFEFNKRKYLMLVGNTNLLLDVFDDDMVHITTQKEFDEYLKVEKMDEIKKYIKNAEELKELDETI</sequence>
<dbReference type="EMBL" id="RJVK01000002">
    <property type="protein sequence ID" value="ROR39946.1"/>
    <property type="molecule type" value="Genomic_DNA"/>
</dbReference>
<name>A0AAJ4RCL4_9BACT</name>
<dbReference type="EMBL" id="CP027432">
    <property type="protein sequence ID" value="QCI27876.1"/>
    <property type="molecule type" value="Genomic_DNA"/>
</dbReference>
<dbReference type="Proteomes" id="UP000272781">
    <property type="component" value="Unassembled WGS sequence"/>
</dbReference>
<reference evidence="5" key="1">
    <citation type="submission" date="2018-03" db="EMBL/GenBank/DDBJ databases">
        <title>A comparative analysis of the Nautiliaceae.</title>
        <authorList>
            <person name="Grosche A."/>
            <person name="Smedile F."/>
            <person name="Vetriani C."/>
        </authorList>
    </citation>
    <scope>NUCLEOTIDE SEQUENCE [LARGE SCALE GENOMIC DNA]</scope>
    <source>
        <strain evidence="5">TB6</strain>
    </source>
</reference>
<evidence type="ECO:0000313" key="5">
    <source>
        <dbReference type="Proteomes" id="UP000298805"/>
    </source>
</evidence>
<dbReference type="AlphaFoldDB" id="A0AAJ4RCL4"/>
<reference evidence="3 4" key="2">
    <citation type="submission" date="2018-11" db="EMBL/GenBank/DDBJ databases">
        <title>Genomic Encyclopedia of Type Strains, Phase IV (KMG-IV): sequencing the most valuable type-strain genomes for metagenomic binning, comparative biology and taxonomic classification.</title>
        <authorList>
            <person name="Goeker M."/>
        </authorList>
    </citation>
    <scope>NUCLEOTIDE SEQUENCE [LARGE SCALE GENOMIC DNA]</scope>
    <source>
        <strain evidence="3 4">DSM 27783</strain>
    </source>
</reference>
<evidence type="ECO:0000256" key="1">
    <source>
        <dbReference type="SAM" id="Phobius"/>
    </source>
</evidence>
<keyword evidence="1" id="KW-0812">Transmembrane</keyword>
<dbReference type="RefSeq" id="WP_123352331.1">
    <property type="nucleotide sequence ID" value="NZ_CP027432.2"/>
</dbReference>
<evidence type="ECO:0000313" key="2">
    <source>
        <dbReference type="EMBL" id="QCI27876.1"/>
    </source>
</evidence>
<keyword evidence="5" id="KW-1185">Reference proteome</keyword>
<gene>
    <name evidence="2" type="ORF">C6V80_02515</name>
    <name evidence="3" type="ORF">EDC58_0925</name>
</gene>
<evidence type="ECO:0000313" key="4">
    <source>
        <dbReference type="Proteomes" id="UP000272781"/>
    </source>
</evidence>
<dbReference type="Proteomes" id="UP000298805">
    <property type="component" value="Chromosome"/>
</dbReference>
<keyword evidence="1" id="KW-0472">Membrane</keyword>
<protein>
    <recommendedName>
        <fullName evidence="6">Transmembrane protein</fullName>
    </recommendedName>
</protein>
<proteinExistence type="predicted"/>
<feature type="transmembrane region" description="Helical" evidence="1">
    <location>
        <begin position="136"/>
        <end position="156"/>
    </location>
</feature>
<keyword evidence="1" id="KW-1133">Transmembrane helix</keyword>